<evidence type="ECO:0000313" key="4">
    <source>
        <dbReference type="Proteomes" id="UP001182556"/>
    </source>
</evidence>
<dbReference type="GO" id="GO:0005737">
    <property type="term" value="C:cytoplasm"/>
    <property type="evidence" value="ECO:0007669"/>
    <property type="project" value="TreeGrafter"/>
</dbReference>
<dbReference type="Pfam" id="PF00248">
    <property type="entry name" value="Aldo_ket_red"/>
    <property type="match status" value="1"/>
</dbReference>
<protein>
    <submittedName>
        <fullName evidence="3">NADP-dependent oxidoreductase domain-containing protein</fullName>
    </submittedName>
</protein>
<accession>A0AAD9FSG3</accession>
<dbReference type="Proteomes" id="UP001182556">
    <property type="component" value="Unassembled WGS sequence"/>
</dbReference>
<dbReference type="AlphaFoldDB" id="A0AAD9FSG3"/>
<evidence type="ECO:0000259" key="2">
    <source>
        <dbReference type="Pfam" id="PF00248"/>
    </source>
</evidence>
<dbReference type="Gene3D" id="3.20.20.100">
    <property type="entry name" value="NADP-dependent oxidoreductase domain"/>
    <property type="match status" value="1"/>
</dbReference>
<gene>
    <name evidence="3" type="ORF">DB88DRAFT_509077</name>
</gene>
<dbReference type="InterPro" id="IPR023210">
    <property type="entry name" value="NADP_OxRdtase_dom"/>
</dbReference>
<dbReference type="InterPro" id="IPR036812">
    <property type="entry name" value="NAD(P)_OxRdtase_dom_sf"/>
</dbReference>
<reference evidence="3" key="1">
    <citation type="submission" date="2023-02" db="EMBL/GenBank/DDBJ databases">
        <title>Identification and recombinant expression of a fungal hydrolase from Papiliotrema laurentii that hydrolyzes apple cutin and clears colloidal polyester polyurethane.</title>
        <authorList>
            <consortium name="DOE Joint Genome Institute"/>
            <person name="Roman V.A."/>
            <person name="Bojanowski C."/>
            <person name="Crable B.R."/>
            <person name="Wagner D.N."/>
            <person name="Hung C.S."/>
            <person name="Nadeau L.J."/>
            <person name="Schratz L."/>
            <person name="Haridas S."/>
            <person name="Pangilinan J."/>
            <person name="Lipzen A."/>
            <person name="Na H."/>
            <person name="Yan M."/>
            <person name="Ng V."/>
            <person name="Grigoriev I.V."/>
            <person name="Spatafora J.W."/>
            <person name="Barlow D."/>
            <person name="Biffinger J."/>
            <person name="Kelley-Loughnane N."/>
            <person name="Varaljay V.A."/>
            <person name="Crookes-Goodson W.J."/>
        </authorList>
    </citation>
    <scope>NUCLEOTIDE SEQUENCE</scope>
    <source>
        <strain evidence="3">5307AH</strain>
    </source>
</reference>
<keyword evidence="1" id="KW-0560">Oxidoreductase</keyword>
<evidence type="ECO:0000256" key="1">
    <source>
        <dbReference type="ARBA" id="ARBA00023002"/>
    </source>
</evidence>
<dbReference type="PANTHER" id="PTHR43625">
    <property type="entry name" value="AFLATOXIN B1 ALDEHYDE REDUCTASE"/>
    <property type="match status" value="1"/>
</dbReference>
<name>A0AAD9FSG3_PAPLA</name>
<keyword evidence="4" id="KW-1185">Reference proteome</keyword>
<proteinExistence type="predicted"/>
<dbReference type="EMBL" id="JAODAN010000003">
    <property type="protein sequence ID" value="KAK1925410.1"/>
    <property type="molecule type" value="Genomic_DNA"/>
</dbReference>
<dbReference type="PANTHER" id="PTHR43625:SF7">
    <property type="entry name" value="REDUCTASE (YAKC), PUTATIVE (AFU_ORTHOLOGUE AFUA_8G01560)-RELATED"/>
    <property type="match status" value="1"/>
</dbReference>
<evidence type="ECO:0000313" key="3">
    <source>
        <dbReference type="EMBL" id="KAK1925410.1"/>
    </source>
</evidence>
<comment type="caution">
    <text evidence="3">The sequence shown here is derived from an EMBL/GenBank/DDBJ whole genome shotgun (WGS) entry which is preliminary data.</text>
</comment>
<feature type="domain" description="NADP-dependent oxidoreductase" evidence="2">
    <location>
        <begin position="16"/>
        <end position="307"/>
    </location>
</feature>
<sequence>MPAELAFQDIKVPSPGFGAMSLSGSYGPANDEESLKVLEKALELGCTFWDTALVYGFGHNEALLGRFFKEHPGAREKVFVASKCGWDIDYEKKTNAGVTNSPEHILKAIDETIERLGSAPDLYYLHRIDPNTPIEESIKTLASLKAAGKTKYIGISECGAATLRKADAIAHIDALQIEYSPWFIDHERDELIDVARELGITIVAYSPLGKGMLTGKFRDPKAFAGDIRSQAPRFSENFKDNLKIVDKFEELAKKKGCTPGQVSIAWVAAQGAIPIPGTKSVGRLEENWGASKITFDEEELKEIRRAIEEAEPKGDRYGKVHMAMVGH</sequence>
<organism evidence="3 4">
    <name type="scientific">Papiliotrema laurentii</name>
    <name type="common">Cryptococcus laurentii</name>
    <dbReference type="NCBI Taxonomy" id="5418"/>
    <lineage>
        <taxon>Eukaryota</taxon>
        <taxon>Fungi</taxon>
        <taxon>Dikarya</taxon>
        <taxon>Basidiomycota</taxon>
        <taxon>Agaricomycotina</taxon>
        <taxon>Tremellomycetes</taxon>
        <taxon>Tremellales</taxon>
        <taxon>Rhynchogastremaceae</taxon>
        <taxon>Papiliotrema</taxon>
    </lineage>
</organism>
<dbReference type="SUPFAM" id="SSF51430">
    <property type="entry name" value="NAD(P)-linked oxidoreductase"/>
    <property type="match status" value="1"/>
</dbReference>
<dbReference type="GO" id="GO:0016491">
    <property type="term" value="F:oxidoreductase activity"/>
    <property type="evidence" value="ECO:0007669"/>
    <property type="project" value="UniProtKB-KW"/>
</dbReference>
<dbReference type="InterPro" id="IPR050791">
    <property type="entry name" value="Aldo-Keto_reductase"/>
</dbReference>